<sequence>MTNRHASKLTRAQRRDLNKKTRLLRQTKQRSMMHEPLEKRELLAANVVPQLVGIQPNSGELLQENDVRGISPRSLTFNFAEVTDAGDLIDPTTLADGIVISRAGLDGKLGTADDVRITGPNSNFEGFIGIGDQLNQVIVRFGEALPDDLYRIQITSALKDMEGQAAQAFTRNFELNLAPQVMSVVPQPVTRNADGSLDIARDMIYVYFNDDDLDPALAENPDYYQLTFQRAENGSGTASNSDLGLGNDSQAFYPISVEYDPINDVAMLKFDGPIEELISTLDSNAEYATVFRLQVGVRGIASKGSQILDLVTEAPEQNSSFDTATNLSSFMGTLQSESGYEDYGTPTNPTNLFAGNHEFRVTRGATIDVDGVAGVDVNHTTFTIDDGRGNLRTFELTDNVGNFTAGNIPIDISGLGDSTIDLAMAIRNAINAEASATFLVNADTVAGFSTDRSQLRGTDGNRVSMVLGTKSTGLIVDRTQALVIRAEISNVSPYGANLPDGYVNIDLPGGNDEPGHRDVELDGENHLTGSDTNPYGVTVYTYNFPDTYGIDPASPTGEPLANQITEEQKNRAREIFEIYGFYAGIDFIEVPGDVAASVGVVTGDLRGVAPDIITGPGGVAGIQSGGLVIMETADHDQPGDDEVGAVWQETAFHEIGHFLGLDHTYDLPPGTIMGDDGNLNFGIGPESLLPGDFDLTHLQHLYRPDVIDIDMYRFDLTESGKLSAEIVAERLADSSRLDTTLTLYRLNGDGSYTALARNSDYFSEDSFLEITLQPGTYFIGVTASGNDVYDPTIEDSGFGGTSDGEYQLQLRFTPTLNDSIRDTGASVSQLNTMVVRTGGSGFSDGQTIILRDGQMTRTFEIDFDSTLNNTNNERVVLNNNMLQSEVVAALVDAINNASFNVVASSTGNRIELRNLASNNPITLDPGIILAQSIVVTSGAAAGAAIDGDLDGTAGGAFNFWFRAEPSTYTGLATTAPRTLFVDATYTGVTQTGSITQPFSTIAAAITAAENAGRGDVIRVIGLGGVDDDPTTLEDNIAYLIGRNPLNNAPLKDGVDIVLPKGVTMMIDEGAILKFANSSIQVGSTSVIDDRSFAALQILGIPERYQPNTQTGGTVTLDTDRQNRRVTLTSYRETTLLNDPNGELVGHDSYTQDTAGPGDWGGILFNQEVDREQLRGTYEDAGIFMNSVIGAEFRYAGGITEVDGADISLAPIYMEETRPTINYNIIRLSSGAALSADPNSFEESNYTVYQGAPAAFTPDVSRVGPDIFGNRIVENSTNGMLVRILSAPGAPLEELTVTARFDDTDIVYVIQEALHINSTPGGPTSTSEVEIKVPHLSGVTAGSSLRIIATSDTGASRTLFITFVNGTPVSSTFAGGSIYEIDLTTMTNSEVPTDFDGSFTESSLAEQIAILIRRFRDAQAFVSPANGGPYFIDIDPVATNGNIRISGEYTATYFAGNGGIVVAPILDARLDSSLVVDPNVVVKFNAGRIEVEMGANFIAEGAPGRPVVFTSLKDDRYGFGGTFDTNNDGAASTPSAGDWSGIYFAHVSSGSIDNALLAYGGGESNIDGGQAHFNVVEIHQAKVRITNSTFEYNEDGQGAGVGGATRNGHMSNDNAVIFMRDSQPIIVGNNFRFNDAYVMNVDTSSLSHELIVDWGRSTGDLDRQRGLGDNQGALIRRNLLTDNLLNALVVRGGTLTTQSVWDDTDIVHALFSTIYSTNFHTYGGIRLESSATESLVVKLFGNNAGFVATGSQVDIDDRIGGMLHVVGQAGFPVVFTDIRDDSVGAGFTQYGTPQTDTNNDGIAGVDPTAAIPLPGSWEGLTIDQFANDRNVQVIVEAEANNLTGQGVNGIPQTAQSLGRLAPDEYGGDDNRRLGFEVNGYLSNKADVDVYSFVAEPGTEVWFDLDKTSYYLDAVVELVDGNGNVLAASTNSFDQSGNSFYGQNSLLKVTNPLQKSGFYEEDFWSINPRDAGMRVVLPGQPGTARTYHIRVRANTDDLTSVNGNVQAGNTNGVYQLNIRLREVDELAGSSIQFADIRYAQNGISIYGQPGHSPVLGESAETTGANNTLGGAQGLGNVLNSDRAAISVAGNADTSGSDVDWYEISFNFDGIQSIPGKSAAGEWGSLVIDLDYAAGLDNANTIVSVYSSTGELIFISDSGAVNDDLMHPQTPGNAGLTDLERGSSNNGDPYLGTIMLPAGTPENPVTYFVAVSSQERSPIQMNQFFQSNAANTLVRLEPINSVHRIVEDHISSGTYTSAAVPDSTSIVSNANVVPYVLGDFVVFMSQTVGNSTDVYAIDPFTGAVEAYLGRGSAAYRDLAMAPDGTLYAYNVDTVGRIEDANSGNFLQIDTGTGAATVLYDDGIGTYVRDANGNPILTNFVNGPGTGTGYGWQFEATTFHNNFSADGLQLYAIGSRGDVSGTTGNGDFTDDFANVLFLMDASNSDGDGAQIGTPTNTIAVNKGVFGDITETNVRGDQTFRINTSFDYGVTAGTNALLVTDATNLDGSALLQDGMLFEVDPDGAGPLTKTVFELDLGNDFNLVLNPGGSKYVKNDMTFQVEGSVANNIVFQTGAVIDVSNFVASTVANSLNPAARSSITISDGSNSRTYVFDNEDNGTLAISGTDVRVAYNDGDNPTTIAAKLVTAINVNSPGLNVVADATIPGRITLTGDTNASISGGVGGIIIEGSYNLTSSLNNIVVNVEETMSGTAVANAIQAAVTAARGAGQTTLSVSVDGSRFNFLEGTQAMPTSVGYNNLPANSAFDALLDPLFTASKGVTTGEIVQIGAGYLADDVGDSISAAATRVGITATNVTGGFSSNVVTFDPAADIEINTAFDTPFTVGGDASGGFVTGVAWVGNNVYAVTNTGGLFLLTTDGNFTPTVGNDEIAADFITTLTDSKGAPLTFASLSAGPSRAEGGNTQYSDVLFGVTTSGDIYAFDGNGAAQFVFHGNRSNISTGLSGINGLQFGTLNENLWNINGIGKDEAGHGITVPVDNSRTGVSGGSSLYFGNTDKTFTAENADGNATTNNYDFPGDAHGTVITDPFSLYGYNAGDLPTLYFNYDLQTDGNDYNGGPDPDDPARDTLRVFIAGDDGEWHLLATNNTYRVNDLAPGGDDEFDTIGDWASDAAVSEGLRADAQAGTEGVQPLFDNTGWRQARVDLSAFAGQDNLRLRFDFSTGGSINLGGRHITSGTDLNTQELRFLRGAQIEDGGTFTVNDPINNTSATFEFNKGQSLTFDSGARIADAFNSLAPTGSNVFTLQSYDYVNNLPVGLPVTFEYVLKDGDQAVGNVPIVFSITDSPSEIALLTRTAILNQGMAGVTMYTESDDTFNIQGIEDLTPADLAWGMSVKGSAIPNADPNIVIINYNSQTTATQLATTTQVLMNTKMAPQATAQNYVTFNRQEEFIFGNGYTFDINNSGLGFDGSLQGDDFGYANDSKMGSPTATNTTADQRGQDNQHRGVLIDDIIIGFAERGEMVTGATTNTNFTHNQQLRAFEILTGEYQLEIRRGTDYGVPSLVPGLLDLLPTFTFDTNDRLNGSYTVLAASGALTGNLDRIRVGDGTDWVTFEFFDLDSITERQKRGSAGTSTRTSYDADNNIYSIGFYNTDTEAQMAVKLMNAINDHAGQIARGLISTTSGGLGVYAQVNSRSGITTSNRVDLSPKTTSDEVRLEYDIQSNDAFREALDIGLDGTDLTATQRVNVGINGTIGDNDPAEKMDGFADVDVFKFAMRAGQQLEMNLVTSFADLMGLNGVLRLFLQATPTGAITEVVANVVHNVGFDTYTFNATTTGTYFVAIAANTLPLPANGNQASTPLGYDPAKVAKNDASRQVRTYEGTYELGISVADDFNTVVVDTTYFVNNDFGLFGEPTTRSTNMVIKRHDQLAGFDLIGDSNRHRDQGQIIISSNMISNSANYGVLIDAGSRNTVTDAGAGNNRPHQGAPINVPSAANSQRLATGVTVENNVIFDSATGAILYSGDPVNNPAGAVPFGRIINNTLYGTGAGDTGVTVEESAGPTLLNNIVANFTTGISVDASSKATTVISRTLYQDNTTNTTGFGGNGNLAIVLGTTDPLFVDAAGKNFYLEEGSQAIDAAVDAIQERAEVSQVVNPLGIDSTPLLAPEKDITGQLRVDDPNVVSSGGVGGVTFRDIGAFDRADFTGPTGYLIDPQDNDAADRDLDETPDVVQWINGPLTNISIQLLDQGDISNQVQGTGIDDSTVTADSVKLEILAGDVPRVLTLGVDYTFDYDTTNNIIRLVPVSGVFQEGVLYKVTLDSRDDPNDLAVSIIRDIAGNPIAFNNLVDDGTGTMVGETRFLIQVGGLVDFGDAPDSYGTLLGSDGARHNLIENFYLGQGVDAEIEGQPTFAADGDGTTDDGIFIRTEDPNNMGGFLDFTLRDGINNEIYVTSKAPTGSTSYGFLDAWVDFNQDGDFEDVGEQILISVALSKDAVDPLGSPGGKGQLITLGDLPDGALLGDTYARFRLSSTGGLTPTGLAEDGEVEDYQITIAEEGVNPWHNSSNPGAISIGDNSITSLDYVLLLEELRNHNYTYSAAEAALVIGASEGDFKPGFEPDVIPPGNVPAKLDVNNDRRITDADLLRLQTILFSYTASPEPISLSMIAGETVSSDTVAPVEVSSYEFAEAIPSSANVVNTPVVVNDSLVSSSSFDAIAPSYSDLQMKSALELMGYAQSYSYEVESSIIDASFSDEAIALESVSYDDQFDQLIGDMADDLSSSWDGKQFSEESDEDADSDELDELLSLISDPGDIS</sequence>
<dbReference type="InterPro" id="IPR006626">
    <property type="entry name" value="PbH1"/>
</dbReference>
<dbReference type="SUPFAM" id="SSF55486">
    <property type="entry name" value="Metalloproteases ('zincins'), catalytic domain"/>
    <property type="match status" value="1"/>
</dbReference>
<dbReference type="EMBL" id="PUIA01000069">
    <property type="protein sequence ID" value="PQO26036.1"/>
    <property type="molecule type" value="Genomic_DNA"/>
</dbReference>
<dbReference type="SUPFAM" id="SSF51126">
    <property type="entry name" value="Pectin lyase-like"/>
    <property type="match status" value="1"/>
</dbReference>
<dbReference type="InterPro" id="IPR045474">
    <property type="entry name" value="GEVED"/>
</dbReference>
<dbReference type="InterPro" id="IPR011050">
    <property type="entry name" value="Pectin_lyase_fold/virulence"/>
</dbReference>
<evidence type="ECO:0000313" key="2">
    <source>
        <dbReference type="EMBL" id="PQO26036.1"/>
    </source>
</evidence>
<dbReference type="InterPro" id="IPR024079">
    <property type="entry name" value="MetalloPept_cat_dom_sf"/>
</dbReference>
<dbReference type="Proteomes" id="UP000240009">
    <property type="component" value="Unassembled WGS sequence"/>
</dbReference>
<dbReference type="Gene3D" id="2.60.120.380">
    <property type="match status" value="2"/>
</dbReference>
<feature type="domain" description="GEVED" evidence="1">
    <location>
        <begin position="4409"/>
        <end position="4495"/>
    </location>
</feature>
<accession>A0A2S8F1J3</accession>
<evidence type="ECO:0000313" key="3">
    <source>
        <dbReference type="Proteomes" id="UP000240009"/>
    </source>
</evidence>
<gene>
    <name evidence="2" type="ORF">C5Y96_21535</name>
</gene>
<evidence type="ECO:0000259" key="1">
    <source>
        <dbReference type="Pfam" id="PF20009"/>
    </source>
</evidence>
<dbReference type="OrthoDB" id="247526at2"/>
<proteinExistence type="predicted"/>
<dbReference type="SMART" id="SM00710">
    <property type="entry name" value="PbH1"/>
    <property type="match status" value="9"/>
</dbReference>
<comment type="caution">
    <text evidence="2">The sequence shown here is derived from an EMBL/GenBank/DDBJ whole genome shotgun (WGS) entry which is preliminary data.</text>
</comment>
<reference evidence="2 3" key="1">
    <citation type="submission" date="2018-02" db="EMBL/GenBank/DDBJ databases">
        <title>Comparative genomes isolates from brazilian mangrove.</title>
        <authorList>
            <person name="Araujo J.E."/>
            <person name="Taketani R.G."/>
            <person name="Silva M.C.P."/>
            <person name="Loureco M.V."/>
            <person name="Andreote F.D."/>
        </authorList>
    </citation>
    <scope>NUCLEOTIDE SEQUENCE [LARGE SCALE GENOMIC DNA]</scope>
    <source>
        <strain evidence="2 3">HEX-2 MGV</strain>
    </source>
</reference>
<dbReference type="RefSeq" id="WP_105357679.1">
    <property type="nucleotide sequence ID" value="NZ_PUIA01000069.1"/>
</dbReference>
<protein>
    <recommendedName>
        <fullName evidence="1">GEVED domain-containing protein</fullName>
    </recommendedName>
</protein>
<dbReference type="GO" id="GO:0008237">
    <property type="term" value="F:metallopeptidase activity"/>
    <property type="evidence" value="ECO:0007669"/>
    <property type="project" value="InterPro"/>
</dbReference>
<name>A0A2S8F1J3_9BACT</name>
<dbReference type="Gene3D" id="3.40.390.10">
    <property type="entry name" value="Collagenase (Catalytic Domain)"/>
    <property type="match status" value="1"/>
</dbReference>
<dbReference type="Pfam" id="PF20009">
    <property type="entry name" value="GEVED"/>
    <property type="match status" value="1"/>
</dbReference>
<organism evidence="2 3">
    <name type="scientific">Blastopirellula marina</name>
    <dbReference type="NCBI Taxonomy" id="124"/>
    <lineage>
        <taxon>Bacteria</taxon>
        <taxon>Pseudomonadati</taxon>
        <taxon>Planctomycetota</taxon>
        <taxon>Planctomycetia</taxon>
        <taxon>Pirellulales</taxon>
        <taxon>Pirellulaceae</taxon>
        <taxon>Blastopirellula</taxon>
    </lineage>
</organism>